<evidence type="ECO:0008006" key="3">
    <source>
        <dbReference type="Google" id="ProtNLM"/>
    </source>
</evidence>
<dbReference type="RefSeq" id="WP_221557823.1">
    <property type="nucleotide sequence ID" value="NZ_JAIGNO010000004.1"/>
</dbReference>
<keyword evidence="2" id="KW-1185">Reference proteome</keyword>
<reference evidence="1 2" key="1">
    <citation type="submission" date="2021-08" db="EMBL/GenBank/DDBJ databases">
        <title>Comparative Genomics Analysis of the Genus Qipengyuania Reveals Extensive Genetic Diversity and Metabolic Versatility, Including the Description of Fifteen Novel Species.</title>
        <authorList>
            <person name="Liu Y."/>
        </authorList>
    </citation>
    <scope>NUCLEOTIDE SEQUENCE [LARGE SCALE GENOMIC DNA]</scope>
    <source>
        <strain evidence="1 2">6D47A</strain>
    </source>
</reference>
<dbReference type="Proteomes" id="UP000755104">
    <property type="component" value="Unassembled WGS sequence"/>
</dbReference>
<name>A0ABS7JA46_9SPHN</name>
<evidence type="ECO:0000313" key="2">
    <source>
        <dbReference type="Proteomes" id="UP000755104"/>
    </source>
</evidence>
<sequence length="307" mass="34525">MNRREGMFGMLAGLLGATARANPNPVPAAPGTPATLREAIPADYLAAFSDRPHGSGPPGLYLSSYLDWHRLLLLRPDGRYHLLFWKIDRFSFERVDMRDYSGRYRVVSTRDGDERVVLDIGSKELKNGADARDELLLFMRSGNTKYLLRETDLQHMAYSIRENGRLDQSDNYLFEAALSDPFVEEPYEGRTAPPVEDLPHALRKLVTAPPLRMTITEVDDIEEEDIGEVDDYDTTVMCTLSLGEENGLYMNMPLFSPKESDRQLRGWVWRMHPTNCRAGIKCTTDADGRIIDGPVVGDVLTTAAPND</sequence>
<organism evidence="1 2">
    <name type="scientific">Qipengyuania qiaonensis</name>
    <dbReference type="NCBI Taxonomy" id="2867240"/>
    <lineage>
        <taxon>Bacteria</taxon>
        <taxon>Pseudomonadati</taxon>
        <taxon>Pseudomonadota</taxon>
        <taxon>Alphaproteobacteria</taxon>
        <taxon>Sphingomonadales</taxon>
        <taxon>Erythrobacteraceae</taxon>
        <taxon>Qipengyuania</taxon>
    </lineage>
</organism>
<evidence type="ECO:0000313" key="1">
    <source>
        <dbReference type="EMBL" id="MBX7482563.1"/>
    </source>
</evidence>
<comment type="caution">
    <text evidence="1">The sequence shown here is derived from an EMBL/GenBank/DDBJ whole genome shotgun (WGS) entry which is preliminary data.</text>
</comment>
<accession>A0ABS7JA46</accession>
<protein>
    <recommendedName>
        <fullName evidence="3">DUF4912 domain-containing protein</fullName>
    </recommendedName>
</protein>
<dbReference type="EMBL" id="JAIGNO010000004">
    <property type="protein sequence ID" value="MBX7482563.1"/>
    <property type="molecule type" value="Genomic_DNA"/>
</dbReference>
<proteinExistence type="predicted"/>
<gene>
    <name evidence="1" type="ORF">K3174_08470</name>
</gene>